<reference evidence="3" key="1">
    <citation type="submission" date="2021-10" db="EMBL/GenBank/DDBJ databases">
        <authorList>
            <person name="Criscuolo A."/>
        </authorList>
    </citation>
    <scope>NUCLEOTIDE SEQUENCE</scope>
    <source>
        <strain evidence="3">CIP111885</strain>
    </source>
</reference>
<dbReference type="RefSeq" id="WP_230495259.1">
    <property type="nucleotide sequence ID" value="NZ_CAKJTG010000003.1"/>
</dbReference>
<keyword evidence="4" id="KW-1185">Reference proteome</keyword>
<feature type="transmembrane region" description="Helical" evidence="1">
    <location>
        <begin position="26"/>
        <end position="47"/>
    </location>
</feature>
<proteinExistence type="predicted"/>
<dbReference type="Pfam" id="PF03703">
    <property type="entry name" value="bPH_2"/>
    <property type="match status" value="1"/>
</dbReference>
<sequence>MYLNIEEPTERISTDAVKVWRISNSLGHLLALIIIAILGFFSNMFGWFDWINIVLYIIGGLAILSAVFSIVIEPIYLQRTWRYQIDQQFVQLKHGKWQVKHTLIPMEKVEYVRSEQGPLMRMFNLYKIEIGTTTSNHVIPGIPSEEAKLLKAQIATYAKIQDSDLVEGETGA</sequence>
<keyword evidence="1" id="KW-0812">Transmembrane</keyword>
<evidence type="ECO:0000256" key="1">
    <source>
        <dbReference type="SAM" id="Phobius"/>
    </source>
</evidence>
<organism evidence="3 4">
    <name type="scientific">Pseudoneobacillus rhizosphaerae</name>
    <dbReference type="NCBI Taxonomy" id="2880968"/>
    <lineage>
        <taxon>Bacteria</taxon>
        <taxon>Bacillati</taxon>
        <taxon>Bacillota</taxon>
        <taxon>Bacilli</taxon>
        <taxon>Bacillales</taxon>
        <taxon>Bacillaceae</taxon>
        <taxon>Pseudoneobacillus</taxon>
    </lineage>
</organism>
<dbReference type="Proteomes" id="UP000789845">
    <property type="component" value="Unassembled WGS sequence"/>
</dbReference>
<comment type="caution">
    <text evidence="3">The sequence shown here is derived from an EMBL/GenBank/DDBJ whole genome shotgun (WGS) entry which is preliminary data.</text>
</comment>
<name>A0A9C7G766_9BACI</name>
<dbReference type="PANTHER" id="PTHR34473:SF2">
    <property type="entry name" value="UPF0699 TRANSMEMBRANE PROTEIN YDBT"/>
    <property type="match status" value="1"/>
</dbReference>
<accession>A0A9C7G766</accession>
<feature type="domain" description="YdbS-like PH" evidence="2">
    <location>
        <begin position="79"/>
        <end position="154"/>
    </location>
</feature>
<gene>
    <name evidence="3" type="ORF">NEOCIP111885_00676</name>
</gene>
<evidence type="ECO:0000313" key="4">
    <source>
        <dbReference type="Proteomes" id="UP000789845"/>
    </source>
</evidence>
<keyword evidence="1" id="KW-1133">Transmembrane helix</keyword>
<dbReference type="EMBL" id="CAKJTG010000003">
    <property type="protein sequence ID" value="CAG9606988.1"/>
    <property type="molecule type" value="Genomic_DNA"/>
</dbReference>
<dbReference type="InterPro" id="IPR005182">
    <property type="entry name" value="YdbS-like_PH"/>
</dbReference>
<evidence type="ECO:0000313" key="3">
    <source>
        <dbReference type="EMBL" id="CAG9606988.1"/>
    </source>
</evidence>
<feature type="transmembrane region" description="Helical" evidence="1">
    <location>
        <begin position="53"/>
        <end position="72"/>
    </location>
</feature>
<dbReference type="AlphaFoldDB" id="A0A9C7G766"/>
<keyword evidence="1" id="KW-0472">Membrane</keyword>
<protein>
    <recommendedName>
        <fullName evidence="2">YdbS-like PH domain-containing protein</fullName>
    </recommendedName>
</protein>
<evidence type="ECO:0000259" key="2">
    <source>
        <dbReference type="Pfam" id="PF03703"/>
    </source>
</evidence>
<dbReference type="PANTHER" id="PTHR34473">
    <property type="entry name" value="UPF0699 TRANSMEMBRANE PROTEIN YDBS"/>
    <property type="match status" value="1"/>
</dbReference>